<proteinExistence type="predicted"/>
<organism evidence="1 2">
    <name type="scientific">Theobroma cacao</name>
    <name type="common">Cacao</name>
    <name type="synonym">Cocoa</name>
    <dbReference type="NCBI Taxonomy" id="3641"/>
    <lineage>
        <taxon>Eukaryota</taxon>
        <taxon>Viridiplantae</taxon>
        <taxon>Streptophyta</taxon>
        <taxon>Embryophyta</taxon>
        <taxon>Tracheophyta</taxon>
        <taxon>Spermatophyta</taxon>
        <taxon>Magnoliopsida</taxon>
        <taxon>eudicotyledons</taxon>
        <taxon>Gunneridae</taxon>
        <taxon>Pentapetalae</taxon>
        <taxon>rosids</taxon>
        <taxon>malvids</taxon>
        <taxon>Malvales</taxon>
        <taxon>Malvaceae</taxon>
        <taxon>Byttnerioideae</taxon>
        <taxon>Theobroma</taxon>
    </lineage>
</organism>
<dbReference type="Gramene" id="EOY10781">
    <property type="protein sequence ID" value="EOY10781"/>
    <property type="gene ID" value="TCM_026089"/>
</dbReference>
<evidence type="ECO:0000313" key="2">
    <source>
        <dbReference type="Proteomes" id="UP000026915"/>
    </source>
</evidence>
<accession>A0A061F164</accession>
<reference evidence="1 2" key="1">
    <citation type="journal article" date="2013" name="Genome Biol.">
        <title>The genome sequence of the most widely cultivated cacao type and its use to identify candidate genes regulating pod color.</title>
        <authorList>
            <person name="Motamayor J.C."/>
            <person name="Mockaitis K."/>
            <person name="Schmutz J."/>
            <person name="Haiminen N."/>
            <person name="Iii D.L."/>
            <person name="Cornejo O."/>
            <person name="Findley S.D."/>
            <person name="Zheng P."/>
            <person name="Utro F."/>
            <person name="Royaert S."/>
            <person name="Saski C."/>
            <person name="Jenkins J."/>
            <person name="Podicheti R."/>
            <person name="Zhao M."/>
            <person name="Scheffler B.E."/>
            <person name="Stack J.C."/>
            <person name="Feltus F.A."/>
            <person name="Mustiga G.M."/>
            <person name="Amores F."/>
            <person name="Phillips W."/>
            <person name="Marelli J.P."/>
            <person name="May G.D."/>
            <person name="Shapiro H."/>
            <person name="Ma J."/>
            <person name="Bustamante C.D."/>
            <person name="Schnell R.J."/>
            <person name="Main D."/>
            <person name="Gilbert D."/>
            <person name="Parida L."/>
            <person name="Kuhn D.N."/>
        </authorList>
    </citation>
    <scope>NUCLEOTIDE SEQUENCE [LARGE SCALE GENOMIC DNA]</scope>
    <source>
        <strain evidence="2">cv. Matina 1-6</strain>
    </source>
</reference>
<dbReference type="Proteomes" id="UP000026915">
    <property type="component" value="Chromosome 5"/>
</dbReference>
<dbReference type="HOGENOM" id="CLU_2228068_0_0_1"/>
<evidence type="ECO:0000313" key="1">
    <source>
        <dbReference type="EMBL" id="EOY10781.1"/>
    </source>
</evidence>
<dbReference type="EMBL" id="CM001883">
    <property type="protein sequence ID" value="EOY10781.1"/>
    <property type="molecule type" value="Genomic_DNA"/>
</dbReference>
<sequence>MKTIHFQFNIGKTKVVAFAGLSNQNARVMTRKNCRLWLTPTNQSGCSHKGLPVGQECGYLSSVPVLVRLKTNLRAKSKPRSLLLVLNNVAINFLHESHIVLLTVIQ</sequence>
<dbReference type="AlphaFoldDB" id="A0A061F164"/>
<dbReference type="InParanoid" id="A0A061F164"/>
<keyword evidence="2" id="KW-1185">Reference proteome</keyword>
<protein>
    <submittedName>
        <fullName evidence="1">Uncharacterized protein</fullName>
    </submittedName>
</protein>
<gene>
    <name evidence="1" type="ORF">TCM_026089</name>
</gene>
<name>A0A061F164_THECC</name>